<feature type="domain" description="DUF7937" evidence="3">
    <location>
        <begin position="48"/>
        <end position="481"/>
    </location>
</feature>
<feature type="transmembrane region" description="Helical" evidence="2">
    <location>
        <begin position="234"/>
        <end position="255"/>
    </location>
</feature>
<reference evidence="4 5" key="1">
    <citation type="submission" date="2016-06" db="EMBL/GenBank/DDBJ databases">
        <authorList>
            <person name="Kjaerup R.B."/>
            <person name="Dalgaard T.S."/>
            <person name="Juul-Madsen H.R."/>
        </authorList>
    </citation>
    <scope>NUCLEOTIDE SEQUENCE [LARGE SCALE GENOMIC DNA]</scope>
    <source>
        <strain evidence="4 5">852002-51834_SCH5396731</strain>
    </source>
</reference>
<dbReference type="RefSeq" id="WP_064882955.1">
    <property type="nucleotide sequence ID" value="NZ_LZSX01000074.1"/>
</dbReference>
<keyword evidence="2" id="KW-0812">Transmembrane</keyword>
<evidence type="ECO:0000256" key="2">
    <source>
        <dbReference type="SAM" id="Phobius"/>
    </source>
</evidence>
<feature type="transmembrane region" description="Helical" evidence="2">
    <location>
        <begin position="267"/>
        <end position="286"/>
    </location>
</feature>
<evidence type="ECO:0000313" key="5">
    <source>
        <dbReference type="Proteomes" id="UP000091914"/>
    </source>
</evidence>
<feature type="region of interest" description="Disordered" evidence="1">
    <location>
        <begin position="498"/>
        <end position="573"/>
    </location>
</feature>
<evidence type="ECO:0000313" key="4">
    <source>
        <dbReference type="EMBL" id="OBB81718.1"/>
    </source>
</evidence>
<dbReference type="InterPro" id="IPR057697">
    <property type="entry name" value="DUF7937"/>
</dbReference>
<feature type="transmembrane region" description="Helical" evidence="2">
    <location>
        <begin position="119"/>
        <end position="138"/>
    </location>
</feature>
<evidence type="ECO:0000259" key="3">
    <source>
        <dbReference type="Pfam" id="PF25592"/>
    </source>
</evidence>
<feature type="transmembrane region" description="Helical" evidence="2">
    <location>
        <begin position="158"/>
        <end position="180"/>
    </location>
</feature>
<gene>
    <name evidence="4" type="ORF">A5760_15570</name>
</gene>
<feature type="transmembrane region" description="Helical" evidence="2">
    <location>
        <begin position="379"/>
        <end position="399"/>
    </location>
</feature>
<feature type="transmembrane region" description="Helical" evidence="2">
    <location>
        <begin position="411"/>
        <end position="433"/>
    </location>
</feature>
<dbReference type="Pfam" id="PF25592">
    <property type="entry name" value="DUF7937"/>
    <property type="match status" value="1"/>
</dbReference>
<feature type="transmembrane region" description="Helical" evidence="2">
    <location>
        <begin position="192"/>
        <end position="214"/>
    </location>
</feature>
<organism evidence="4 5">
    <name type="scientific">Mycobacterium colombiense</name>
    <dbReference type="NCBI Taxonomy" id="339268"/>
    <lineage>
        <taxon>Bacteria</taxon>
        <taxon>Bacillati</taxon>
        <taxon>Actinomycetota</taxon>
        <taxon>Actinomycetes</taxon>
        <taxon>Mycobacteriales</taxon>
        <taxon>Mycobacteriaceae</taxon>
        <taxon>Mycobacterium</taxon>
        <taxon>Mycobacterium avium complex (MAC)</taxon>
    </lineage>
</organism>
<feature type="transmembrane region" description="Helical" evidence="2">
    <location>
        <begin position="80"/>
        <end position="99"/>
    </location>
</feature>
<feature type="transmembrane region" description="Helical" evidence="2">
    <location>
        <begin position="312"/>
        <end position="328"/>
    </location>
</feature>
<keyword evidence="2" id="KW-0472">Membrane</keyword>
<proteinExistence type="predicted"/>
<accession>A0A1A0VEQ3</accession>
<evidence type="ECO:0000256" key="1">
    <source>
        <dbReference type="SAM" id="MobiDB-lite"/>
    </source>
</evidence>
<feature type="transmembrane region" description="Helical" evidence="2">
    <location>
        <begin position="52"/>
        <end position="74"/>
    </location>
</feature>
<dbReference type="Proteomes" id="UP000091914">
    <property type="component" value="Unassembled WGS sequence"/>
</dbReference>
<name>A0A1A0VEQ3_9MYCO</name>
<protein>
    <recommendedName>
        <fullName evidence="3">DUF7937 domain-containing protein</fullName>
    </recommendedName>
</protein>
<dbReference type="EMBL" id="LZSX01000074">
    <property type="protein sequence ID" value="OBB81718.1"/>
    <property type="molecule type" value="Genomic_DNA"/>
</dbReference>
<dbReference type="AlphaFoldDB" id="A0A1A0VEQ3"/>
<feature type="transmembrane region" description="Helical" evidence="2">
    <location>
        <begin position="453"/>
        <end position="480"/>
    </location>
</feature>
<comment type="caution">
    <text evidence="4">The sequence shown here is derived from an EMBL/GenBank/DDBJ whole genome shotgun (WGS) entry which is preliminary data.</text>
</comment>
<dbReference type="OrthoDB" id="4595623at2"/>
<keyword evidence="2" id="KW-1133">Transmembrane helix</keyword>
<sequence length="573" mass="59574">MVSQSSDETPTGPIRGQTQQAPAPRIIRPHATGGAATAAAGTKRYRHVVGDLTAVALLVLAVFLPWNLYFGFGIPDSSTILFGVLIAVTVLAVVAVVVAGSWRSAGARFNPARAARLRLALNVPYLLLVLAFVVFDAYETVRFGGTVNVPGGVGPGAWAGIAGSLLSAQAVPTGALAGPVPAGDESTGWHRSARVIGSLSMLAAVLSFGFNLYWRVRYALQSTGGAEEFGKQNIAVIATAVVYGAVALIAVLVAARWLLRSARESRLTTVALGASTLAAGVLVWFLPAGRDIDAFHGIAQNTSTAGVGFEGYLAWAAGAALFAPRALFGRRNASPTEESAWRATTRNGLLLIAVWSVGSVAMRITDLVVGVILNYPFSRYSSIVLAAFDLATAVLAIWLRRRLATLSARMVTSLCGLVATLSVARVVVGLELAPRFENSPNSPALHPVYGNNLAQQITSTFDVTLCGLALGILVAAIVTGHLSGRRLARRAARRRAAAANAAAPTTRVPVGQGAGPSAAATTRIPAGVPGGDNEPPTTEIPPLANAPRIFRGDDSGTRQIPAQKPQIYRPPQG</sequence>
<feature type="region of interest" description="Disordered" evidence="1">
    <location>
        <begin position="1"/>
        <end position="26"/>
    </location>
</feature>
<feature type="transmembrane region" description="Helical" evidence="2">
    <location>
        <begin position="349"/>
        <end position="373"/>
    </location>
</feature>